<dbReference type="PROSITE" id="PS50879">
    <property type="entry name" value="RNASE_H_1"/>
    <property type="match status" value="1"/>
</dbReference>
<dbReference type="InterPro" id="IPR012337">
    <property type="entry name" value="RNaseH-like_sf"/>
</dbReference>
<evidence type="ECO:0000313" key="3">
    <source>
        <dbReference type="Proteomes" id="UP000821866"/>
    </source>
</evidence>
<accession>A0A9J6D063</accession>
<feature type="domain" description="RNase H type-1" evidence="1">
    <location>
        <begin position="71"/>
        <end position="204"/>
    </location>
</feature>
<dbReference type="InterPro" id="IPR036397">
    <property type="entry name" value="RNaseH_sf"/>
</dbReference>
<name>A0A9J6D063_RHIMP</name>
<dbReference type="SUPFAM" id="SSF53098">
    <property type="entry name" value="Ribonuclease H-like"/>
    <property type="match status" value="1"/>
</dbReference>
<dbReference type="AlphaFoldDB" id="A0A9J6D063"/>
<keyword evidence="3" id="KW-1185">Reference proteome</keyword>
<evidence type="ECO:0000313" key="2">
    <source>
        <dbReference type="EMBL" id="KAH7964294.1"/>
    </source>
</evidence>
<organism evidence="2 3">
    <name type="scientific">Rhipicephalus microplus</name>
    <name type="common">Cattle tick</name>
    <name type="synonym">Boophilus microplus</name>
    <dbReference type="NCBI Taxonomy" id="6941"/>
    <lineage>
        <taxon>Eukaryota</taxon>
        <taxon>Metazoa</taxon>
        <taxon>Ecdysozoa</taxon>
        <taxon>Arthropoda</taxon>
        <taxon>Chelicerata</taxon>
        <taxon>Arachnida</taxon>
        <taxon>Acari</taxon>
        <taxon>Parasitiformes</taxon>
        <taxon>Ixodida</taxon>
        <taxon>Ixodoidea</taxon>
        <taxon>Ixodidae</taxon>
        <taxon>Rhipicephalinae</taxon>
        <taxon>Rhipicephalus</taxon>
        <taxon>Boophilus</taxon>
    </lineage>
</organism>
<comment type="caution">
    <text evidence="2">The sequence shown here is derived from an EMBL/GenBank/DDBJ whole genome shotgun (WGS) entry which is preliminary data.</text>
</comment>
<dbReference type="EMBL" id="JABSTU010004054">
    <property type="protein sequence ID" value="KAH7964294.1"/>
    <property type="molecule type" value="Genomic_DNA"/>
</dbReference>
<sequence>MHAPPIEMELRLLNKEFALLRSRRKITWEGQEIDPTQVALPMEKWTSHLAKTLHIQKAVCLSVAEAREMARRPGKHVYTEGAYSPNSAGAAYVAFGKGTSIAATGRFWVLDATSAYCTEVVALTEALQFLRTYNPDRPGYIYTDCLSVLQALANPQCLDPRIVHMRELIAEISLTRSFRISHVPGHKGIFGNELADFLAWRACRIGAVRQAHLSVRQVKSRLRHWLIDLWNSEWRQLHADTELARVANKRNGIKEDKLIRLMHAFVKTHAALISANTMYNKNGTRLGLSFEMGTLYYKLNETTESRE</sequence>
<evidence type="ECO:0000259" key="1">
    <source>
        <dbReference type="PROSITE" id="PS50879"/>
    </source>
</evidence>
<dbReference type="GO" id="GO:0004523">
    <property type="term" value="F:RNA-DNA hybrid ribonuclease activity"/>
    <property type="evidence" value="ECO:0007669"/>
    <property type="project" value="InterPro"/>
</dbReference>
<dbReference type="Pfam" id="PF00075">
    <property type="entry name" value="RNase_H"/>
    <property type="match status" value="1"/>
</dbReference>
<dbReference type="InterPro" id="IPR002156">
    <property type="entry name" value="RNaseH_domain"/>
</dbReference>
<dbReference type="CDD" id="cd09276">
    <property type="entry name" value="Rnase_HI_RT_non_LTR"/>
    <property type="match status" value="1"/>
</dbReference>
<dbReference type="Gene3D" id="3.30.420.10">
    <property type="entry name" value="Ribonuclease H-like superfamily/Ribonuclease H"/>
    <property type="match status" value="1"/>
</dbReference>
<dbReference type="GO" id="GO:0003676">
    <property type="term" value="F:nucleic acid binding"/>
    <property type="evidence" value="ECO:0007669"/>
    <property type="project" value="InterPro"/>
</dbReference>
<gene>
    <name evidence="2" type="ORF">HPB51_027468</name>
</gene>
<reference evidence="2" key="1">
    <citation type="journal article" date="2020" name="Cell">
        <title>Large-Scale Comparative Analyses of Tick Genomes Elucidate Their Genetic Diversity and Vector Capacities.</title>
        <authorList>
            <consortium name="Tick Genome and Microbiome Consortium (TIGMIC)"/>
            <person name="Jia N."/>
            <person name="Wang J."/>
            <person name="Shi W."/>
            <person name="Du L."/>
            <person name="Sun Y."/>
            <person name="Zhan W."/>
            <person name="Jiang J.F."/>
            <person name="Wang Q."/>
            <person name="Zhang B."/>
            <person name="Ji P."/>
            <person name="Bell-Sakyi L."/>
            <person name="Cui X.M."/>
            <person name="Yuan T.T."/>
            <person name="Jiang B.G."/>
            <person name="Yang W.F."/>
            <person name="Lam T.T."/>
            <person name="Chang Q.C."/>
            <person name="Ding S.J."/>
            <person name="Wang X.J."/>
            <person name="Zhu J.G."/>
            <person name="Ruan X.D."/>
            <person name="Zhao L."/>
            <person name="Wei J.T."/>
            <person name="Ye R.Z."/>
            <person name="Que T.C."/>
            <person name="Du C.H."/>
            <person name="Zhou Y.H."/>
            <person name="Cheng J.X."/>
            <person name="Dai P.F."/>
            <person name="Guo W.B."/>
            <person name="Han X.H."/>
            <person name="Huang E.J."/>
            <person name="Li L.F."/>
            <person name="Wei W."/>
            <person name="Gao Y.C."/>
            <person name="Liu J.Z."/>
            <person name="Shao H.Z."/>
            <person name="Wang X."/>
            <person name="Wang C.C."/>
            <person name="Yang T.C."/>
            <person name="Huo Q.B."/>
            <person name="Li W."/>
            <person name="Chen H.Y."/>
            <person name="Chen S.E."/>
            <person name="Zhou L.G."/>
            <person name="Ni X.B."/>
            <person name="Tian J.H."/>
            <person name="Sheng Y."/>
            <person name="Liu T."/>
            <person name="Pan Y.S."/>
            <person name="Xia L.Y."/>
            <person name="Li J."/>
            <person name="Zhao F."/>
            <person name="Cao W.C."/>
        </authorList>
    </citation>
    <scope>NUCLEOTIDE SEQUENCE</scope>
    <source>
        <strain evidence="2">Rmic-2018</strain>
    </source>
</reference>
<proteinExistence type="predicted"/>
<dbReference type="Proteomes" id="UP000821866">
    <property type="component" value="Unassembled WGS sequence"/>
</dbReference>
<protein>
    <recommendedName>
        <fullName evidence="1">RNase H type-1 domain-containing protein</fullName>
    </recommendedName>
</protein>
<reference evidence="2" key="2">
    <citation type="submission" date="2021-09" db="EMBL/GenBank/DDBJ databases">
        <authorList>
            <person name="Jia N."/>
            <person name="Wang J."/>
            <person name="Shi W."/>
            <person name="Du L."/>
            <person name="Sun Y."/>
            <person name="Zhan W."/>
            <person name="Jiang J."/>
            <person name="Wang Q."/>
            <person name="Zhang B."/>
            <person name="Ji P."/>
            <person name="Sakyi L.B."/>
            <person name="Cui X."/>
            <person name="Yuan T."/>
            <person name="Jiang B."/>
            <person name="Yang W."/>
            <person name="Lam T.T.-Y."/>
            <person name="Chang Q."/>
            <person name="Ding S."/>
            <person name="Wang X."/>
            <person name="Zhu J."/>
            <person name="Ruan X."/>
            <person name="Zhao L."/>
            <person name="Wei J."/>
            <person name="Que T."/>
            <person name="Du C."/>
            <person name="Cheng J."/>
            <person name="Dai P."/>
            <person name="Han X."/>
            <person name="Huang E."/>
            <person name="Gao Y."/>
            <person name="Liu J."/>
            <person name="Shao H."/>
            <person name="Ye R."/>
            <person name="Li L."/>
            <person name="Wei W."/>
            <person name="Wang X."/>
            <person name="Wang C."/>
            <person name="Huo Q."/>
            <person name="Li W."/>
            <person name="Guo W."/>
            <person name="Chen H."/>
            <person name="Chen S."/>
            <person name="Zhou L."/>
            <person name="Zhou L."/>
            <person name="Ni X."/>
            <person name="Tian J."/>
            <person name="Zhou Y."/>
            <person name="Sheng Y."/>
            <person name="Liu T."/>
            <person name="Pan Y."/>
            <person name="Xia L."/>
            <person name="Li J."/>
            <person name="Zhao F."/>
            <person name="Cao W."/>
        </authorList>
    </citation>
    <scope>NUCLEOTIDE SEQUENCE</scope>
    <source>
        <strain evidence="2">Rmic-2018</strain>
        <tissue evidence="2">Larvae</tissue>
    </source>
</reference>